<evidence type="ECO:0000313" key="1">
    <source>
        <dbReference type="EMBL" id="KAK5615874.1"/>
    </source>
</evidence>
<accession>A0AAV9S3V4</accession>
<keyword evidence="2" id="KW-1185">Reference proteome</keyword>
<dbReference type="Proteomes" id="UP001311232">
    <property type="component" value="Unassembled WGS sequence"/>
</dbReference>
<comment type="caution">
    <text evidence="1">The sequence shown here is derived from an EMBL/GenBank/DDBJ whole genome shotgun (WGS) entry which is preliminary data.</text>
</comment>
<protein>
    <submittedName>
        <fullName evidence="1">Uncharacterized protein</fullName>
    </submittedName>
</protein>
<name>A0AAV9S3V4_9TELE</name>
<evidence type="ECO:0000313" key="2">
    <source>
        <dbReference type="Proteomes" id="UP001311232"/>
    </source>
</evidence>
<sequence length="101" mass="11180">MSGSHTCTDRGYIHHRDKLFQSEAAVHWLKVSRLLTLDQAHSDHFNTAQATSSTANPAVVVSLSCCTQTYFRNPPIALFHSHTHRQAVSHAACNLTNRGDP</sequence>
<dbReference type="AlphaFoldDB" id="A0AAV9S3V4"/>
<reference evidence="1 2" key="1">
    <citation type="submission" date="2021-06" db="EMBL/GenBank/DDBJ databases">
        <authorList>
            <person name="Palmer J.M."/>
        </authorList>
    </citation>
    <scope>NUCLEOTIDE SEQUENCE [LARGE SCALE GENOMIC DNA]</scope>
    <source>
        <strain evidence="1 2">MEX-2019</strain>
        <tissue evidence="1">Muscle</tissue>
    </source>
</reference>
<gene>
    <name evidence="1" type="ORF">CRENBAI_020877</name>
</gene>
<dbReference type="EMBL" id="JAHHUM010000921">
    <property type="protein sequence ID" value="KAK5615874.1"/>
    <property type="molecule type" value="Genomic_DNA"/>
</dbReference>
<proteinExistence type="predicted"/>
<organism evidence="1 2">
    <name type="scientific">Crenichthys baileyi</name>
    <name type="common">White River springfish</name>
    <dbReference type="NCBI Taxonomy" id="28760"/>
    <lineage>
        <taxon>Eukaryota</taxon>
        <taxon>Metazoa</taxon>
        <taxon>Chordata</taxon>
        <taxon>Craniata</taxon>
        <taxon>Vertebrata</taxon>
        <taxon>Euteleostomi</taxon>
        <taxon>Actinopterygii</taxon>
        <taxon>Neopterygii</taxon>
        <taxon>Teleostei</taxon>
        <taxon>Neoteleostei</taxon>
        <taxon>Acanthomorphata</taxon>
        <taxon>Ovalentaria</taxon>
        <taxon>Atherinomorphae</taxon>
        <taxon>Cyprinodontiformes</taxon>
        <taxon>Goodeidae</taxon>
        <taxon>Crenichthys</taxon>
    </lineage>
</organism>